<feature type="compositionally biased region" description="Basic and acidic residues" evidence="1">
    <location>
        <begin position="186"/>
        <end position="199"/>
    </location>
</feature>
<accession>A0A0G4F5F0</accession>
<sequence length="231" mass="26910">MDIGALGQMNRSREHNIRKLLRLTDKEKEILREFHGCFLCRTLYANHGVKDCLDHDIIIIQKPRERADGRRSKHLSFGYDSDETSDIWGPEGRPKMVHATEERSDDEWVHRPSGMYHIEGCECSEGRDRDGEEEDEFANSPNRRQTERPIQTGVKSRIPGPRRVEREEELIKQQIAEIESAFAARQAEKEEEKKSKKEEIEETTCGALLHKLWEVEADPTLGRSHWSLYTE</sequence>
<organism evidence="2">
    <name type="scientific">Chromera velia CCMP2878</name>
    <dbReference type="NCBI Taxonomy" id="1169474"/>
    <lineage>
        <taxon>Eukaryota</taxon>
        <taxon>Sar</taxon>
        <taxon>Alveolata</taxon>
        <taxon>Colpodellida</taxon>
        <taxon>Chromeraceae</taxon>
        <taxon>Chromera</taxon>
    </lineage>
</organism>
<protein>
    <submittedName>
        <fullName evidence="2">Uncharacterized protein</fullName>
    </submittedName>
</protein>
<proteinExistence type="predicted"/>
<feature type="region of interest" description="Disordered" evidence="1">
    <location>
        <begin position="121"/>
        <end position="167"/>
    </location>
</feature>
<feature type="region of interest" description="Disordered" evidence="1">
    <location>
        <begin position="182"/>
        <end position="201"/>
    </location>
</feature>
<dbReference type="VEuPathDB" id="CryptoDB:Cvel_15079"/>
<name>A0A0G4F5F0_9ALVE</name>
<evidence type="ECO:0000256" key="1">
    <source>
        <dbReference type="SAM" id="MobiDB-lite"/>
    </source>
</evidence>
<gene>
    <name evidence="2" type="ORF">Cvel_15079</name>
</gene>
<evidence type="ECO:0000313" key="2">
    <source>
        <dbReference type="EMBL" id="CEM06963.1"/>
    </source>
</evidence>
<dbReference type="PhylomeDB" id="A0A0G4F5F0"/>
<dbReference type="EMBL" id="CDMZ01000112">
    <property type="protein sequence ID" value="CEM06963.1"/>
    <property type="molecule type" value="Genomic_DNA"/>
</dbReference>
<dbReference type="AlphaFoldDB" id="A0A0G4F5F0"/>
<reference evidence="2" key="1">
    <citation type="submission" date="2014-11" db="EMBL/GenBank/DDBJ databases">
        <authorList>
            <person name="Otto D Thomas"/>
            <person name="Naeem Raeece"/>
        </authorList>
    </citation>
    <scope>NUCLEOTIDE SEQUENCE</scope>
</reference>